<evidence type="ECO:0000313" key="1">
    <source>
        <dbReference type="EMBL" id="MFB9071188.1"/>
    </source>
</evidence>
<evidence type="ECO:0000313" key="2">
    <source>
        <dbReference type="Proteomes" id="UP001589575"/>
    </source>
</evidence>
<sequence length="73" mass="7808">MVLRSIIFPTPASSDSPVPLWGLGVLGSTVALRCRCAACGGRRLHRSPMLGVLSPGPGRGLVPRPCRVFEYVY</sequence>
<comment type="caution">
    <text evidence="1">The sequence shown here is derived from an EMBL/GenBank/DDBJ whole genome shotgun (WGS) entry which is preliminary data.</text>
</comment>
<gene>
    <name evidence="1" type="ORF">ACFFX0_08265</name>
</gene>
<proteinExistence type="predicted"/>
<keyword evidence="2" id="KW-1185">Reference proteome</keyword>
<evidence type="ECO:0008006" key="3">
    <source>
        <dbReference type="Google" id="ProtNLM"/>
    </source>
</evidence>
<dbReference type="EMBL" id="JBHMFI010000001">
    <property type="protein sequence ID" value="MFB9071188.1"/>
    <property type="molecule type" value="Genomic_DNA"/>
</dbReference>
<dbReference type="Proteomes" id="UP001589575">
    <property type="component" value="Unassembled WGS sequence"/>
</dbReference>
<protein>
    <recommendedName>
        <fullName evidence="3">Secreted protein</fullName>
    </recommendedName>
</protein>
<organism evidence="1 2">
    <name type="scientific">Citricoccus parietis</name>
    <dbReference type="NCBI Taxonomy" id="592307"/>
    <lineage>
        <taxon>Bacteria</taxon>
        <taxon>Bacillati</taxon>
        <taxon>Actinomycetota</taxon>
        <taxon>Actinomycetes</taxon>
        <taxon>Micrococcales</taxon>
        <taxon>Micrococcaceae</taxon>
        <taxon>Citricoccus</taxon>
    </lineage>
</organism>
<accession>A0ABV5FY81</accession>
<reference evidence="1 2" key="1">
    <citation type="submission" date="2024-09" db="EMBL/GenBank/DDBJ databases">
        <authorList>
            <person name="Sun Q."/>
            <person name="Mori K."/>
        </authorList>
    </citation>
    <scope>NUCLEOTIDE SEQUENCE [LARGE SCALE GENOMIC DNA]</scope>
    <source>
        <strain evidence="1 2">CCM 7609</strain>
    </source>
</reference>
<name>A0ABV5FY81_9MICC</name>